<proteinExistence type="predicted"/>
<comment type="caution">
    <text evidence="2">The sequence shown here is derived from an EMBL/GenBank/DDBJ whole genome shotgun (WGS) entry which is preliminary data.</text>
</comment>
<dbReference type="NCBIfam" id="TIGR02532">
    <property type="entry name" value="IV_pilin_GFxxxE"/>
    <property type="match status" value="1"/>
</dbReference>
<reference evidence="2 3" key="1">
    <citation type="journal article" date="2020" name="Biotechnol. Biofuels">
        <title>New insights from the biogas microbiome by comprehensive genome-resolved metagenomics of nearly 1600 species originating from multiple anaerobic digesters.</title>
        <authorList>
            <person name="Campanaro S."/>
            <person name="Treu L."/>
            <person name="Rodriguez-R L.M."/>
            <person name="Kovalovszki A."/>
            <person name="Ziels R.M."/>
            <person name="Maus I."/>
            <person name="Zhu X."/>
            <person name="Kougias P.G."/>
            <person name="Basile A."/>
            <person name="Luo G."/>
            <person name="Schluter A."/>
            <person name="Konstantinidis K.T."/>
            <person name="Angelidaki I."/>
        </authorList>
    </citation>
    <scope>NUCLEOTIDE SEQUENCE [LARGE SCALE GENOMIC DNA]</scope>
    <source>
        <strain evidence="2">AS06rmzACSIP_65</strain>
    </source>
</reference>
<evidence type="ECO:0000256" key="1">
    <source>
        <dbReference type="SAM" id="Phobius"/>
    </source>
</evidence>
<organism evidence="2 3">
    <name type="scientific">Candidatus Dojkabacteria bacterium</name>
    <dbReference type="NCBI Taxonomy" id="2099670"/>
    <lineage>
        <taxon>Bacteria</taxon>
        <taxon>Candidatus Dojkabacteria</taxon>
    </lineage>
</organism>
<keyword evidence="1" id="KW-1133">Transmembrane helix</keyword>
<feature type="transmembrane region" description="Helical" evidence="1">
    <location>
        <begin position="12"/>
        <end position="36"/>
    </location>
</feature>
<keyword evidence="1" id="KW-0472">Membrane</keyword>
<dbReference type="InterPro" id="IPR012902">
    <property type="entry name" value="N_methyl_site"/>
</dbReference>
<dbReference type="Gene3D" id="3.30.700.10">
    <property type="entry name" value="Glycoprotein, Type 4 Pilin"/>
    <property type="match status" value="1"/>
</dbReference>
<keyword evidence="1" id="KW-0812">Transmembrane</keyword>
<sequence>MKRATYKAFTLIEMLIVMGILVILMVVGVAAGRFAIDRANQIAHQNGATQLYQALQSHFTDYGRFPSYDTLENMTTNPNNVEGALGKYLDMGSFKGGSEADYSYYVNSTRQAVVVCVTLGGAGDETNKGVSCVGNGFALTAPDTLTNGSGSFTITKEFYEADENAEYTAIVETADTSFWNGDGWGTVDVVQ</sequence>
<name>A0A847D167_9BACT</name>
<dbReference type="Pfam" id="PF07963">
    <property type="entry name" value="N_methyl"/>
    <property type="match status" value="1"/>
</dbReference>
<dbReference type="EMBL" id="JAAZBX010000007">
    <property type="protein sequence ID" value="NLD25464.1"/>
    <property type="molecule type" value="Genomic_DNA"/>
</dbReference>
<evidence type="ECO:0000313" key="3">
    <source>
        <dbReference type="Proteomes" id="UP000545876"/>
    </source>
</evidence>
<dbReference type="AlphaFoldDB" id="A0A847D167"/>
<evidence type="ECO:0000313" key="2">
    <source>
        <dbReference type="EMBL" id="NLD25464.1"/>
    </source>
</evidence>
<dbReference type="Proteomes" id="UP000545876">
    <property type="component" value="Unassembled WGS sequence"/>
</dbReference>
<protein>
    <submittedName>
        <fullName evidence="2">Type II secretion system protein</fullName>
    </submittedName>
</protein>
<dbReference type="SUPFAM" id="SSF54523">
    <property type="entry name" value="Pili subunits"/>
    <property type="match status" value="1"/>
</dbReference>
<gene>
    <name evidence="2" type="ORF">GX656_02385</name>
</gene>
<accession>A0A847D167</accession>
<dbReference type="InterPro" id="IPR045584">
    <property type="entry name" value="Pilin-like"/>
</dbReference>